<evidence type="ECO:0000256" key="1">
    <source>
        <dbReference type="SAM" id="Phobius"/>
    </source>
</evidence>
<reference evidence="3 4" key="1">
    <citation type="submission" date="2012-10" db="EMBL/GenBank/DDBJ databases">
        <authorList>
            <person name="Harkins D.M."/>
            <person name="Durkin A.S."/>
            <person name="Brinkac L.M."/>
            <person name="Selengut J.D."/>
            <person name="Sanka R."/>
            <person name="DePew J."/>
            <person name="Purushe J."/>
            <person name="Peacock S.J."/>
            <person name="Thaipadungpanit J."/>
            <person name="Wuthiekanun V.W."/>
            <person name="Day N.P."/>
            <person name="Vinetz J.M."/>
            <person name="Sutton G.G."/>
            <person name="Nelson W.C."/>
            <person name="Fouts D.E."/>
        </authorList>
    </citation>
    <scope>NUCLEOTIDE SEQUENCE [LARGE SCALE GENOMIC DNA]</scope>
    <source>
        <strain evidence="3 4">H1</strain>
    </source>
</reference>
<dbReference type="InterPro" id="IPR029044">
    <property type="entry name" value="Nucleotide-diphossugar_trans"/>
</dbReference>
<dbReference type="Proteomes" id="UP000006253">
    <property type="component" value="Unassembled WGS sequence"/>
</dbReference>
<protein>
    <submittedName>
        <fullName evidence="3">Glycosyltransferase-like protein, family 2</fullName>
    </submittedName>
</protein>
<dbReference type="PANTHER" id="PTHR43179">
    <property type="entry name" value="RHAMNOSYLTRANSFERASE WBBL"/>
    <property type="match status" value="1"/>
</dbReference>
<organism evidence="3 4">
    <name type="scientific">Leptospira kirschneri str. H1</name>
    <dbReference type="NCBI Taxonomy" id="1049966"/>
    <lineage>
        <taxon>Bacteria</taxon>
        <taxon>Pseudomonadati</taxon>
        <taxon>Spirochaetota</taxon>
        <taxon>Spirochaetia</taxon>
        <taxon>Leptospirales</taxon>
        <taxon>Leptospiraceae</taxon>
        <taxon>Leptospira</taxon>
    </lineage>
</organism>
<evidence type="ECO:0000313" key="3">
    <source>
        <dbReference type="EMBL" id="EKO14111.1"/>
    </source>
</evidence>
<dbReference type="RefSeq" id="WP_004766669.1">
    <property type="nucleotide sequence ID" value="NZ_AHMY02000059.1"/>
</dbReference>
<dbReference type="Pfam" id="PF00535">
    <property type="entry name" value="Glycos_transf_2"/>
    <property type="match status" value="1"/>
</dbReference>
<feature type="transmembrane region" description="Helical" evidence="1">
    <location>
        <begin position="254"/>
        <end position="272"/>
    </location>
</feature>
<accession>A0A0E2AYT7</accession>
<dbReference type="EMBL" id="AHMY02000059">
    <property type="protein sequence ID" value="EKO14111.1"/>
    <property type="molecule type" value="Genomic_DNA"/>
</dbReference>
<dbReference type="PANTHER" id="PTHR43179:SF11">
    <property type="entry name" value="GLYCOSYL TRANSFERASE"/>
    <property type="match status" value="1"/>
</dbReference>
<evidence type="ECO:0000259" key="2">
    <source>
        <dbReference type="Pfam" id="PF00535"/>
    </source>
</evidence>
<keyword evidence="1" id="KW-0812">Transmembrane</keyword>
<evidence type="ECO:0000313" key="4">
    <source>
        <dbReference type="Proteomes" id="UP000006253"/>
    </source>
</evidence>
<dbReference type="CDD" id="cd04186">
    <property type="entry name" value="GT_2_like_c"/>
    <property type="match status" value="1"/>
</dbReference>
<dbReference type="AlphaFoldDB" id="A0A0E2AYT7"/>
<gene>
    <name evidence="3" type="ORF">LEP1GSC081_2004</name>
</gene>
<dbReference type="Gene3D" id="3.90.550.10">
    <property type="entry name" value="Spore Coat Polysaccharide Biosynthesis Protein SpsA, Chain A"/>
    <property type="match status" value="1"/>
</dbReference>
<keyword evidence="1" id="KW-1133">Transmembrane helix</keyword>
<dbReference type="SUPFAM" id="SSF53448">
    <property type="entry name" value="Nucleotide-diphospho-sugar transferases"/>
    <property type="match status" value="1"/>
</dbReference>
<sequence>MKYYNIITITYNSEKYISALDQSIKLPSNWTWVIWDNDSKDGTQEQLKLLSKKNRRLIHFSSKNLGFAGGNNEAIKVAPKSDWTLLINPDSRLSDNFFSECEKTLELKGKEYSIVSFLMLKDNQVEKKLIDGAGDIYHVSGAAWRRGYKRVLSEEYLRESEIFSACGGAMAIRTEVYERIGGFDSDFFCYMEDVDLSFRARLTGERVLFSPNIKVYHHGFGSTEEKSAFSLYYGLRNALVVYWKNMPLSYALRYILHHMLFFGVSICFHTIFTSPKILWVPFDFLRMLPGIIRKRLEICNVQNYRSDEILIWMNRGWFTPFRKK</sequence>
<dbReference type="InterPro" id="IPR001173">
    <property type="entry name" value="Glyco_trans_2-like"/>
</dbReference>
<comment type="caution">
    <text evidence="3">The sequence shown here is derived from an EMBL/GenBank/DDBJ whole genome shotgun (WGS) entry which is preliminary data.</text>
</comment>
<name>A0A0E2AYT7_9LEPT</name>
<keyword evidence="1" id="KW-0472">Membrane</keyword>
<keyword evidence="3" id="KW-0808">Transferase</keyword>
<dbReference type="GO" id="GO:0016740">
    <property type="term" value="F:transferase activity"/>
    <property type="evidence" value="ECO:0007669"/>
    <property type="project" value="UniProtKB-KW"/>
</dbReference>
<feature type="domain" description="Glycosyltransferase 2-like" evidence="2">
    <location>
        <begin position="6"/>
        <end position="180"/>
    </location>
</feature>
<proteinExistence type="predicted"/>